<accession>E1JS53</accession>
<dbReference type="EMBL" id="AECZ01000002">
    <property type="protein sequence ID" value="EFL52822.1"/>
    <property type="molecule type" value="Genomic_DNA"/>
</dbReference>
<dbReference type="OrthoDB" id="5449276at2"/>
<evidence type="ECO:0000313" key="2">
    <source>
        <dbReference type="Proteomes" id="UP000006250"/>
    </source>
</evidence>
<comment type="caution">
    <text evidence="1">The sequence shown here is derived from an EMBL/GenBank/DDBJ whole genome shotgun (WGS) entry which is preliminary data.</text>
</comment>
<dbReference type="STRING" id="596151.DesfrDRAFT_0452"/>
<protein>
    <recommendedName>
        <fullName evidence="3">NHL repeat containing protein</fullName>
    </recommendedName>
</protein>
<keyword evidence="2" id="KW-1185">Reference proteome</keyword>
<dbReference type="Proteomes" id="UP000006250">
    <property type="component" value="Unassembled WGS sequence"/>
</dbReference>
<name>E1JS53_SOLFR</name>
<sequence>MSKNLRLTRCLGLGQSGSPLSLVCEPDTGRFELARAVNVEVVSGRIRRRPGYAAIGEAGFTTLFSDGANLYGAREGGIWLIPGQGEPRLLRGDLTPEGRVVFLTVGDTVYFTNGFETGRLRDGAALPWGGGTYPGPDRSGRFVPPPPGKHLAHFAGRIWIASGNLVRFTEGAGLFDWVDGVAGFLPPATGQVRFLRAVGGGLYIGDDAGVVFAAGYDPKKAMTFKRVCPTPPLPGSDATLAAGRREAVAGQTLAGDAALWAGTDGVYRGEADGRVTRLAAAAIPPGKARAVATNRRYLLFINA</sequence>
<evidence type="ECO:0000313" key="1">
    <source>
        <dbReference type="EMBL" id="EFL52822.1"/>
    </source>
</evidence>
<dbReference type="AlphaFoldDB" id="E1JS53"/>
<proteinExistence type="predicted"/>
<reference evidence="1 2" key="1">
    <citation type="submission" date="2010-08" db="EMBL/GenBank/DDBJ databases">
        <title>The draft genome of Desulfovibrio fructosovorans JJ.</title>
        <authorList>
            <consortium name="US DOE Joint Genome Institute (JGI-PGF)"/>
            <person name="Lucas S."/>
            <person name="Copeland A."/>
            <person name="Lapidus A."/>
            <person name="Cheng J.-F."/>
            <person name="Bruce D."/>
            <person name="Goodwin L."/>
            <person name="Pitluck S."/>
            <person name="Land M.L."/>
            <person name="Hauser L."/>
            <person name="Chang Y.-J."/>
            <person name="Jeffries C."/>
            <person name="Wall J.D."/>
            <person name="Stahl D.A."/>
            <person name="Arkin A.P."/>
            <person name="Dehal P."/>
            <person name="Stolyar S.M."/>
            <person name="Hazen T.C."/>
            <person name="Woyke T.J."/>
        </authorList>
    </citation>
    <scope>NUCLEOTIDE SEQUENCE [LARGE SCALE GENOMIC DNA]</scope>
    <source>
        <strain evidence="1 2">JJ</strain>
    </source>
</reference>
<dbReference type="RefSeq" id="WP_005990693.1">
    <property type="nucleotide sequence ID" value="NZ_AECZ01000002.1"/>
</dbReference>
<organism evidence="1 2">
    <name type="scientific">Solidesulfovibrio fructosivorans JJ]</name>
    <dbReference type="NCBI Taxonomy" id="596151"/>
    <lineage>
        <taxon>Bacteria</taxon>
        <taxon>Pseudomonadati</taxon>
        <taxon>Thermodesulfobacteriota</taxon>
        <taxon>Desulfovibrionia</taxon>
        <taxon>Desulfovibrionales</taxon>
        <taxon>Desulfovibrionaceae</taxon>
        <taxon>Solidesulfovibrio</taxon>
    </lineage>
</organism>
<gene>
    <name evidence="1" type="ORF">DesfrDRAFT_0452</name>
</gene>
<dbReference type="eggNOG" id="ENOG5033E0P">
    <property type="taxonomic scope" value="Bacteria"/>
</dbReference>
<evidence type="ECO:0008006" key="3">
    <source>
        <dbReference type="Google" id="ProtNLM"/>
    </source>
</evidence>